<keyword evidence="2" id="KW-1185">Reference proteome</keyword>
<gene>
    <name evidence="1" type="ORF">K1I37_09920</name>
</gene>
<accession>A0A9E7D1A7</accession>
<evidence type="ECO:0000313" key="2">
    <source>
        <dbReference type="Proteomes" id="UP000829401"/>
    </source>
</evidence>
<protein>
    <submittedName>
        <fullName evidence="1">IDEAL domain-containing protein</fullName>
    </submittedName>
</protein>
<reference evidence="2" key="1">
    <citation type="journal article" date="2022" name="G3 (Bethesda)">
        <title>Unveiling the complete genome sequence of Alicyclobacillus acidoterrestris DSM 3922T, a taint-producing strain.</title>
        <authorList>
            <person name="Leonardo I.C."/>
            <person name="Barreto Crespo M.T."/>
            <person name="Gaspar F.B."/>
        </authorList>
    </citation>
    <scope>NUCLEOTIDE SEQUENCE [LARGE SCALE GENOMIC DNA]</scope>
    <source>
        <strain evidence="2">DSM 3922</strain>
    </source>
</reference>
<evidence type="ECO:0000313" key="1">
    <source>
        <dbReference type="EMBL" id="UNO50692.1"/>
    </source>
</evidence>
<name>T0D9B2_ALIAG</name>
<accession>T0D9B2</accession>
<dbReference type="EMBL" id="CP080467">
    <property type="protein sequence ID" value="UNO50692.1"/>
    <property type="molecule type" value="Genomic_DNA"/>
</dbReference>
<sequence length="100" mass="11386">MDTQLKYGDWVSFLFQHRALLGFIVKSMPDKQSYVIFVPETGKHYTCPAVMAIPEEPILKKSDVQALIDLSLDLKDEDWFHELSSQYLGIQGTSTCDNTT</sequence>
<dbReference type="RefSeq" id="WP_021296499.1">
    <property type="nucleotide sequence ID" value="NZ_AURB01000129.1"/>
</dbReference>
<dbReference type="OrthoDB" id="2427704at2"/>
<proteinExistence type="predicted"/>
<dbReference type="InterPro" id="IPR014957">
    <property type="entry name" value="IDEAL_dom"/>
</dbReference>
<dbReference type="SMART" id="SM00914">
    <property type="entry name" value="IDEAL"/>
    <property type="match status" value="1"/>
</dbReference>
<dbReference type="Pfam" id="PF08858">
    <property type="entry name" value="IDEAL"/>
    <property type="match status" value="1"/>
</dbReference>
<dbReference type="AlphaFoldDB" id="T0D9B2"/>
<organism evidence="1 2">
    <name type="scientific">Alicyclobacillus acidoterrestris (strain ATCC 49025 / DSM 3922 / CIP 106132 / NCIMB 13137 / GD3B)</name>
    <dbReference type="NCBI Taxonomy" id="1356854"/>
    <lineage>
        <taxon>Bacteria</taxon>
        <taxon>Bacillati</taxon>
        <taxon>Bacillota</taxon>
        <taxon>Bacilli</taxon>
        <taxon>Bacillales</taxon>
        <taxon>Alicyclobacillaceae</taxon>
        <taxon>Alicyclobacillus</taxon>
    </lineage>
</organism>
<dbReference type="KEGG" id="aaco:K1I37_09920"/>
<dbReference type="Proteomes" id="UP000829401">
    <property type="component" value="Chromosome"/>
</dbReference>